<gene>
    <name evidence="1" type="ORF">SAMN05443545_101285</name>
</gene>
<evidence type="ECO:0000313" key="1">
    <source>
        <dbReference type="EMBL" id="SDW17131.1"/>
    </source>
</evidence>
<accession>A0A1H2RCP7</accession>
<dbReference type="AlphaFoldDB" id="A0A1H2RCP7"/>
<dbReference type="EMBL" id="FNNI01000001">
    <property type="protein sequence ID" value="SDW17131.1"/>
    <property type="molecule type" value="Genomic_DNA"/>
</dbReference>
<protein>
    <submittedName>
        <fullName evidence="1">Uncharacterized protein</fullName>
    </submittedName>
</protein>
<dbReference type="Proteomes" id="UP000198500">
    <property type="component" value="Unassembled WGS sequence"/>
</dbReference>
<proteinExistence type="predicted"/>
<reference evidence="1 2" key="1">
    <citation type="submission" date="2016-10" db="EMBL/GenBank/DDBJ databases">
        <authorList>
            <person name="de Groot N.N."/>
        </authorList>
    </citation>
    <scope>NUCLEOTIDE SEQUENCE [LARGE SCALE GENOMIC DNA]</scope>
    <source>
        <strain evidence="1 2">DSM 19219</strain>
    </source>
</reference>
<evidence type="ECO:0000313" key="2">
    <source>
        <dbReference type="Proteomes" id="UP000198500"/>
    </source>
</evidence>
<keyword evidence="2" id="KW-1185">Reference proteome</keyword>
<sequence>MDSELSRFRRLVLRRSQDGQVALHDAETGEMLESQAHVELIQEPFEVTKVVVTFLAAGNGGITLDLNDGNADEF</sequence>
<dbReference type="STRING" id="574349.SAMN05443545_101285"/>
<name>A0A1H2RCP7_9GAMM</name>
<organism evidence="1 2">
    <name type="scientific">Aidingimonas halophila</name>
    <dbReference type="NCBI Taxonomy" id="574349"/>
    <lineage>
        <taxon>Bacteria</taxon>
        <taxon>Pseudomonadati</taxon>
        <taxon>Pseudomonadota</taxon>
        <taxon>Gammaproteobacteria</taxon>
        <taxon>Oceanospirillales</taxon>
        <taxon>Halomonadaceae</taxon>
        <taxon>Aidingimonas</taxon>
    </lineage>
</organism>